<evidence type="ECO:0000256" key="3">
    <source>
        <dbReference type="ARBA" id="ARBA00022723"/>
    </source>
</evidence>
<name>A0AAN9Z321_9ORTH</name>
<evidence type="ECO:0000256" key="7">
    <source>
        <dbReference type="ARBA" id="ARBA00023015"/>
    </source>
</evidence>
<accession>A0AAN9Z321</accession>
<feature type="domain" description="BTB" evidence="13">
    <location>
        <begin position="34"/>
        <end position="99"/>
    </location>
</feature>
<evidence type="ECO:0000313" key="15">
    <source>
        <dbReference type="EMBL" id="KAK7794361.1"/>
    </source>
</evidence>
<dbReference type="Gene3D" id="1.25.40.420">
    <property type="match status" value="1"/>
</dbReference>
<dbReference type="InterPro" id="IPR036236">
    <property type="entry name" value="Znf_C2H2_sf"/>
</dbReference>
<dbReference type="InterPro" id="IPR011333">
    <property type="entry name" value="SKP1/BTB/POZ_sf"/>
</dbReference>
<dbReference type="FunFam" id="3.30.160.60:FF:000448">
    <property type="entry name" value="RE1-silencing transcription factor A"/>
    <property type="match status" value="1"/>
</dbReference>
<feature type="region of interest" description="Disordered" evidence="12">
    <location>
        <begin position="755"/>
        <end position="785"/>
    </location>
</feature>
<dbReference type="EMBL" id="JAZDUA010000336">
    <property type="protein sequence ID" value="KAK7794361.1"/>
    <property type="molecule type" value="Genomic_DNA"/>
</dbReference>
<dbReference type="InterPro" id="IPR013087">
    <property type="entry name" value="Znf_C2H2_type"/>
</dbReference>
<dbReference type="InterPro" id="IPR011705">
    <property type="entry name" value="BACK"/>
</dbReference>
<reference evidence="15 16" key="1">
    <citation type="submission" date="2024-03" db="EMBL/GenBank/DDBJ databases">
        <title>The genome assembly and annotation of the cricket Gryllus longicercus Weissman &amp; Gray.</title>
        <authorList>
            <person name="Szrajer S."/>
            <person name="Gray D."/>
            <person name="Ylla G."/>
        </authorList>
    </citation>
    <scope>NUCLEOTIDE SEQUENCE [LARGE SCALE GENOMIC DNA]</scope>
    <source>
        <strain evidence="15">DAG 2021-001</strain>
        <tissue evidence="15">Whole body minus gut</tissue>
    </source>
</reference>
<feature type="domain" description="C2H2-type" evidence="14">
    <location>
        <begin position="561"/>
        <end position="590"/>
    </location>
</feature>
<organism evidence="15 16">
    <name type="scientific">Gryllus longicercus</name>
    <dbReference type="NCBI Taxonomy" id="2509291"/>
    <lineage>
        <taxon>Eukaryota</taxon>
        <taxon>Metazoa</taxon>
        <taxon>Ecdysozoa</taxon>
        <taxon>Arthropoda</taxon>
        <taxon>Hexapoda</taxon>
        <taxon>Insecta</taxon>
        <taxon>Pterygota</taxon>
        <taxon>Neoptera</taxon>
        <taxon>Polyneoptera</taxon>
        <taxon>Orthoptera</taxon>
        <taxon>Ensifera</taxon>
        <taxon>Gryllidea</taxon>
        <taxon>Grylloidea</taxon>
        <taxon>Gryllidae</taxon>
        <taxon>Gryllinae</taxon>
        <taxon>Gryllus</taxon>
    </lineage>
</organism>
<dbReference type="SMART" id="SM00875">
    <property type="entry name" value="BACK"/>
    <property type="match status" value="1"/>
</dbReference>
<keyword evidence="4" id="KW-0677">Repeat</keyword>
<evidence type="ECO:0000256" key="2">
    <source>
        <dbReference type="ARBA" id="ARBA00006991"/>
    </source>
</evidence>
<feature type="region of interest" description="Disordered" evidence="12">
    <location>
        <begin position="303"/>
        <end position="323"/>
    </location>
</feature>
<evidence type="ECO:0000256" key="5">
    <source>
        <dbReference type="ARBA" id="ARBA00022771"/>
    </source>
</evidence>
<evidence type="ECO:0000256" key="12">
    <source>
        <dbReference type="SAM" id="MobiDB-lite"/>
    </source>
</evidence>
<evidence type="ECO:0008006" key="17">
    <source>
        <dbReference type="Google" id="ProtNLM"/>
    </source>
</evidence>
<evidence type="ECO:0000256" key="6">
    <source>
        <dbReference type="ARBA" id="ARBA00022833"/>
    </source>
</evidence>
<feature type="domain" description="C2H2-type" evidence="14">
    <location>
        <begin position="449"/>
        <end position="476"/>
    </location>
</feature>
<dbReference type="PANTHER" id="PTHR24394">
    <property type="entry name" value="ZINC FINGER PROTEIN"/>
    <property type="match status" value="1"/>
</dbReference>
<protein>
    <recommendedName>
        <fullName evidence="17">Zinc finger protein</fullName>
    </recommendedName>
</protein>
<dbReference type="PANTHER" id="PTHR24394:SF29">
    <property type="entry name" value="MYONEURIN"/>
    <property type="match status" value="1"/>
</dbReference>
<dbReference type="SUPFAM" id="SSF54695">
    <property type="entry name" value="POZ domain"/>
    <property type="match status" value="1"/>
</dbReference>
<dbReference type="AlphaFoldDB" id="A0AAN9Z321"/>
<dbReference type="Gene3D" id="3.30.160.60">
    <property type="entry name" value="Classic Zinc Finger"/>
    <property type="match status" value="5"/>
</dbReference>
<keyword evidence="9" id="KW-0804">Transcription</keyword>
<dbReference type="PROSITE" id="PS50097">
    <property type="entry name" value="BTB"/>
    <property type="match status" value="1"/>
</dbReference>
<comment type="subcellular location">
    <subcellularLocation>
        <location evidence="1">Nucleus</location>
    </subcellularLocation>
</comment>
<evidence type="ECO:0000259" key="13">
    <source>
        <dbReference type="PROSITE" id="PS50097"/>
    </source>
</evidence>
<dbReference type="PROSITE" id="PS00028">
    <property type="entry name" value="ZINC_FINGER_C2H2_1"/>
    <property type="match status" value="5"/>
</dbReference>
<keyword evidence="7" id="KW-0805">Transcription regulation</keyword>
<feature type="domain" description="C2H2-type" evidence="14">
    <location>
        <begin position="619"/>
        <end position="646"/>
    </location>
</feature>
<dbReference type="GO" id="GO:0005634">
    <property type="term" value="C:nucleus"/>
    <property type="evidence" value="ECO:0007669"/>
    <property type="project" value="UniProtKB-SubCell"/>
</dbReference>
<dbReference type="GO" id="GO:0003690">
    <property type="term" value="F:double-stranded DNA binding"/>
    <property type="evidence" value="ECO:0007669"/>
    <property type="project" value="UniProtKB-ARBA"/>
</dbReference>
<evidence type="ECO:0000256" key="1">
    <source>
        <dbReference type="ARBA" id="ARBA00004123"/>
    </source>
</evidence>
<keyword evidence="6" id="KW-0862">Zinc</keyword>
<feature type="region of interest" description="Disordered" evidence="12">
    <location>
        <begin position="638"/>
        <end position="742"/>
    </location>
</feature>
<feature type="domain" description="C2H2-type" evidence="14">
    <location>
        <begin position="477"/>
        <end position="504"/>
    </location>
</feature>
<dbReference type="Pfam" id="PF00651">
    <property type="entry name" value="BTB"/>
    <property type="match status" value="1"/>
</dbReference>
<evidence type="ECO:0000256" key="9">
    <source>
        <dbReference type="ARBA" id="ARBA00023163"/>
    </source>
</evidence>
<dbReference type="InterPro" id="IPR000210">
    <property type="entry name" value="BTB/POZ_dom"/>
</dbReference>
<dbReference type="GO" id="GO:0000981">
    <property type="term" value="F:DNA-binding transcription factor activity, RNA polymerase II-specific"/>
    <property type="evidence" value="ECO:0007669"/>
    <property type="project" value="TreeGrafter"/>
</dbReference>
<evidence type="ECO:0000256" key="11">
    <source>
        <dbReference type="PROSITE-ProRule" id="PRU00042"/>
    </source>
</evidence>
<keyword evidence="10" id="KW-0539">Nucleus</keyword>
<dbReference type="CDD" id="cd18186">
    <property type="entry name" value="BTB_POZ_ZBTB_KLHL-like"/>
    <property type="match status" value="1"/>
</dbReference>
<feature type="compositionally biased region" description="Basic residues" evidence="12">
    <location>
        <begin position="764"/>
        <end position="776"/>
    </location>
</feature>
<evidence type="ECO:0000256" key="4">
    <source>
        <dbReference type="ARBA" id="ARBA00022737"/>
    </source>
</evidence>
<keyword evidence="5 11" id="KW-0863">Zinc-finger</keyword>
<evidence type="ECO:0000256" key="10">
    <source>
        <dbReference type="ARBA" id="ARBA00023242"/>
    </source>
</evidence>
<dbReference type="SMART" id="SM00355">
    <property type="entry name" value="ZnF_C2H2"/>
    <property type="match status" value="9"/>
</dbReference>
<feature type="domain" description="C2H2-type" evidence="14">
    <location>
        <begin position="534"/>
        <end position="561"/>
    </location>
</feature>
<dbReference type="PROSITE" id="PS50157">
    <property type="entry name" value="ZINC_FINGER_C2H2_2"/>
    <property type="match status" value="7"/>
</dbReference>
<dbReference type="FunFam" id="3.30.160.60:FF:002780">
    <property type="entry name" value="Protein CBR-EOR-1"/>
    <property type="match status" value="1"/>
</dbReference>
<dbReference type="Pfam" id="PF07707">
    <property type="entry name" value="BACK"/>
    <property type="match status" value="1"/>
</dbReference>
<dbReference type="Pfam" id="PF00096">
    <property type="entry name" value="zf-C2H2"/>
    <property type="match status" value="1"/>
</dbReference>
<feature type="compositionally biased region" description="Polar residues" evidence="12">
    <location>
        <begin position="305"/>
        <end position="322"/>
    </location>
</feature>
<dbReference type="Proteomes" id="UP001378592">
    <property type="component" value="Unassembled WGS sequence"/>
</dbReference>
<comment type="similarity">
    <text evidence="2">Belongs to the krueppel C2H2-type zinc-finger protein family.</text>
</comment>
<feature type="domain" description="C2H2-type" evidence="14">
    <location>
        <begin position="591"/>
        <end position="618"/>
    </location>
</feature>
<dbReference type="Gene3D" id="3.30.710.10">
    <property type="entry name" value="Potassium Channel Kv1.1, Chain A"/>
    <property type="match status" value="1"/>
</dbReference>
<feature type="compositionally biased region" description="Polar residues" evidence="12">
    <location>
        <begin position="662"/>
        <end position="672"/>
    </location>
</feature>
<gene>
    <name evidence="15" type="ORF">R5R35_007243</name>
</gene>
<proteinExistence type="inferred from homology"/>
<comment type="caution">
    <text evidence="15">The sequence shown here is derived from an EMBL/GenBank/DDBJ whole genome shotgun (WGS) entry which is preliminary data.</text>
</comment>
<dbReference type="SMART" id="SM00225">
    <property type="entry name" value="BTB"/>
    <property type="match status" value="1"/>
</dbReference>
<evidence type="ECO:0000259" key="14">
    <source>
        <dbReference type="PROSITE" id="PS50157"/>
    </source>
</evidence>
<keyword evidence="16" id="KW-1185">Reference proteome</keyword>
<feature type="domain" description="C2H2-type" evidence="14">
    <location>
        <begin position="506"/>
        <end position="533"/>
    </location>
</feature>
<dbReference type="SUPFAM" id="SSF57667">
    <property type="entry name" value="beta-beta-alpha zinc fingers"/>
    <property type="match status" value="3"/>
</dbReference>
<dbReference type="FunFam" id="3.30.160.60:FF:001370">
    <property type="entry name" value="Zinc finger protein"/>
    <property type="match status" value="1"/>
</dbReference>
<sequence>MALTALPNNPMNFTENQHGNAILEKLKQQKEQFCDVTLYIDGKKYKAHRNVLASCSPYFDSVLKMHKTVKEGLTITCQNPEVFHCLLNYMYTGSIVIDKNNVAELLRLANHFLVAKLRNYCAEYLDRYLDITNCLSVREMAEKYNMPSLMKAATLFIQVNVTKVIFQEEILYCPLRKIEAFLSEKSWSVPHSMLLGLIARWVMQDVNVRERSMRALLTFVDWHAVDGNAITEHIDREPLYSTSELSLYFVLQSLMENNLLFTKYQGVFQALQEKLNQNGMLLENDSFLNVAVSSAIEGLQDVTDDSNALQTPSDKSKQQMSDNMDKCCSMSDNSMTVKSKLVLTRCRRYKQKVIGVRPGARLAALKAALAARRKKLVKIPNNSVHNDIQGRHSCHLCSHMAHSLCLLEEHLALAHSKDVTYKCGMCGFICQWNKDYLSHMKEHFEGPPFKCDSCKFTCDHINALLAHRLKHSGDQPYHCDECGYQCSSRSDLMIHKQCHLNGRHSYKCDTCGKHFTFKSSLEQHLLTHGNDRPYLCDTCGFSTKHLSLLIAHKRIHSGDVFRCQYPQCKYTTPKKSQLGTHARTHVGVRPHSCNICGRGFLEKSHLVRHERIHLEEKPFKCTQCDYASSRRDKLKEHFGRHHGENASAKVPYKARPIRGLSSGRTSNKNCQENASGFNTGSSSNSSNSSTASVDRNPTQPVSGNGDLDLMMQHQMNASTSTPTTAPPQQPTYPAFTETPHHPPLEFHHHQLLNTRSASKSEHHSVHHHQPPTHHHMLPPARSQHHQSSAAAVAAMMLDPRFHHANPAAPYHTAPPPVSMAAMVVPSATQTQGIGAQHHQGDYPCMPLF</sequence>
<keyword evidence="8" id="KW-0238">DNA-binding</keyword>
<dbReference type="GO" id="GO:0008270">
    <property type="term" value="F:zinc ion binding"/>
    <property type="evidence" value="ECO:0007669"/>
    <property type="project" value="UniProtKB-KW"/>
</dbReference>
<evidence type="ECO:0000313" key="16">
    <source>
        <dbReference type="Proteomes" id="UP001378592"/>
    </source>
</evidence>
<feature type="compositionally biased region" description="Low complexity" evidence="12">
    <location>
        <begin position="673"/>
        <end position="692"/>
    </location>
</feature>
<keyword evidence="3" id="KW-0479">Metal-binding</keyword>
<evidence type="ECO:0000256" key="8">
    <source>
        <dbReference type="ARBA" id="ARBA00023125"/>
    </source>
</evidence>
<feature type="compositionally biased region" description="Polar residues" evidence="12">
    <location>
        <begin position="693"/>
        <end position="702"/>
    </location>
</feature>